<dbReference type="EMBL" id="JAROKS010000010">
    <property type="protein sequence ID" value="KAK1800379.1"/>
    <property type="molecule type" value="Genomic_DNA"/>
</dbReference>
<feature type="region of interest" description="Disordered" evidence="1">
    <location>
        <begin position="105"/>
        <end position="124"/>
    </location>
</feature>
<feature type="region of interest" description="Disordered" evidence="1">
    <location>
        <begin position="142"/>
        <end position="180"/>
    </location>
</feature>
<feature type="region of interest" description="Disordered" evidence="1">
    <location>
        <begin position="14"/>
        <end position="72"/>
    </location>
</feature>
<proteinExistence type="predicted"/>
<gene>
    <name evidence="2" type="ORF">P4O66_005608</name>
</gene>
<protein>
    <submittedName>
        <fullName evidence="2">Uncharacterized protein</fullName>
    </submittedName>
</protein>
<sequence length="222" mass="23407">MYGFAGPVAALPVHHSSAAGPRGPPQGGAVAPPLGLGFHTVGSRPFRQSGRLRGLAGHPGQPGAPRALPRVVRHKPSSIVFSDSTESIPPGDAVQPSCRLFTSKGWDGELSSGQGGDDDDDGDDRVSAELLRRFFISHKRRRARKGRTLTRGSKREQEASGAALTSEGPPQAKQDGLSGSAGETLGRYCTLRCQRTLSPHRSLLASQTDRHFLDGHAGLLPA</sequence>
<dbReference type="Proteomes" id="UP001239994">
    <property type="component" value="Unassembled WGS sequence"/>
</dbReference>
<accession>A0AAD8ZKM8</accession>
<organism evidence="2 3">
    <name type="scientific">Electrophorus voltai</name>
    <dbReference type="NCBI Taxonomy" id="2609070"/>
    <lineage>
        <taxon>Eukaryota</taxon>
        <taxon>Metazoa</taxon>
        <taxon>Chordata</taxon>
        <taxon>Craniata</taxon>
        <taxon>Vertebrata</taxon>
        <taxon>Euteleostomi</taxon>
        <taxon>Actinopterygii</taxon>
        <taxon>Neopterygii</taxon>
        <taxon>Teleostei</taxon>
        <taxon>Ostariophysi</taxon>
        <taxon>Gymnotiformes</taxon>
        <taxon>Gymnotoidei</taxon>
        <taxon>Gymnotidae</taxon>
        <taxon>Electrophorus</taxon>
    </lineage>
</organism>
<reference evidence="2" key="1">
    <citation type="submission" date="2023-03" db="EMBL/GenBank/DDBJ databases">
        <title>Electrophorus voltai genome.</title>
        <authorList>
            <person name="Bian C."/>
        </authorList>
    </citation>
    <scope>NUCLEOTIDE SEQUENCE</scope>
    <source>
        <strain evidence="2">CB-2022</strain>
        <tissue evidence="2">Muscle</tissue>
    </source>
</reference>
<evidence type="ECO:0000256" key="1">
    <source>
        <dbReference type="SAM" id="MobiDB-lite"/>
    </source>
</evidence>
<feature type="region of interest" description="Disordered" evidence="1">
    <location>
        <begin position="80"/>
        <end position="99"/>
    </location>
</feature>
<keyword evidence="3" id="KW-1185">Reference proteome</keyword>
<comment type="caution">
    <text evidence="2">The sequence shown here is derived from an EMBL/GenBank/DDBJ whole genome shotgun (WGS) entry which is preliminary data.</text>
</comment>
<name>A0AAD8ZKM8_9TELE</name>
<evidence type="ECO:0000313" key="2">
    <source>
        <dbReference type="EMBL" id="KAK1800379.1"/>
    </source>
</evidence>
<evidence type="ECO:0000313" key="3">
    <source>
        <dbReference type="Proteomes" id="UP001239994"/>
    </source>
</evidence>
<dbReference type="AlphaFoldDB" id="A0AAD8ZKM8"/>
<feature type="compositionally biased region" description="Low complexity" evidence="1">
    <location>
        <begin position="27"/>
        <end position="37"/>
    </location>
</feature>